<dbReference type="FunCoup" id="A0A7M7J0J6">
    <property type="interactions" value="119"/>
</dbReference>
<dbReference type="InterPro" id="IPR004117">
    <property type="entry name" value="7tm6_olfct_rcpt"/>
</dbReference>
<keyword evidence="5 10" id="KW-0552">Olfaction</keyword>
<keyword evidence="9 10" id="KW-0807">Transducer</keyword>
<feature type="transmembrane region" description="Helical" evidence="10">
    <location>
        <begin position="270"/>
        <end position="296"/>
    </location>
</feature>
<keyword evidence="12" id="KW-1185">Reference proteome</keyword>
<evidence type="ECO:0000256" key="10">
    <source>
        <dbReference type="RuleBase" id="RU351113"/>
    </source>
</evidence>
<evidence type="ECO:0000256" key="3">
    <source>
        <dbReference type="ARBA" id="ARBA00022606"/>
    </source>
</evidence>
<dbReference type="CTD" id="23687598"/>
<keyword evidence="2" id="KW-1003">Cell membrane</keyword>
<dbReference type="GO" id="GO:0005886">
    <property type="term" value="C:plasma membrane"/>
    <property type="evidence" value="ECO:0007669"/>
    <property type="project" value="UniProtKB-SubCell"/>
</dbReference>
<dbReference type="GO" id="GO:0005549">
    <property type="term" value="F:odorant binding"/>
    <property type="evidence" value="ECO:0007669"/>
    <property type="project" value="InterPro"/>
</dbReference>
<keyword evidence="7 10" id="KW-0472">Membrane</keyword>
<dbReference type="PANTHER" id="PTHR21137">
    <property type="entry name" value="ODORANT RECEPTOR"/>
    <property type="match status" value="1"/>
</dbReference>
<dbReference type="GO" id="GO:0007165">
    <property type="term" value="P:signal transduction"/>
    <property type="evidence" value="ECO:0007669"/>
    <property type="project" value="UniProtKB-KW"/>
</dbReference>
<dbReference type="OrthoDB" id="6597368at2759"/>
<proteinExistence type="inferred from homology"/>
<name>A0A7M7J0J6_NASVI</name>
<feature type="transmembrane region" description="Helical" evidence="10">
    <location>
        <begin position="182"/>
        <end position="208"/>
    </location>
</feature>
<dbReference type="InParanoid" id="A0A7M7J0J6"/>
<dbReference type="KEGG" id="nvi:100463093"/>
<dbReference type="AlphaFoldDB" id="A0A7M7J0J6"/>
<dbReference type="GO" id="GO:0004984">
    <property type="term" value="F:olfactory receptor activity"/>
    <property type="evidence" value="ECO:0007669"/>
    <property type="project" value="InterPro"/>
</dbReference>
<evidence type="ECO:0000256" key="6">
    <source>
        <dbReference type="ARBA" id="ARBA00022989"/>
    </source>
</evidence>
<organism evidence="11 12">
    <name type="scientific">Nasonia vitripennis</name>
    <name type="common">Parasitic wasp</name>
    <dbReference type="NCBI Taxonomy" id="7425"/>
    <lineage>
        <taxon>Eukaryota</taxon>
        <taxon>Metazoa</taxon>
        <taxon>Ecdysozoa</taxon>
        <taxon>Arthropoda</taxon>
        <taxon>Hexapoda</taxon>
        <taxon>Insecta</taxon>
        <taxon>Pterygota</taxon>
        <taxon>Neoptera</taxon>
        <taxon>Endopterygota</taxon>
        <taxon>Hymenoptera</taxon>
        <taxon>Apocrita</taxon>
        <taxon>Proctotrupomorpha</taxon>
        <taxon>Chalcidoidea</taxon>
        <taxon>Pteromalidae</taxon>
        <taxon>Pteromalinae</taxon>
        <taxon>Nasonia</taxon>
    </lineage>
</organism>
<protein>
    <recommendedName>
        <fullName evidence="10">Odorant receptor</fullName>
    </recommendedName>
</protein>
<evidence type="ECO:0000256" key="2">
    <source>
        <dbReference type="ARBA" id="ARBA00022475"/>
    </source>
</evidence>
<evidence type="ECO:0000256" key="1">
    <source>
        <dbReference type="ARBA" id="ARBA00004651"/>
    </source>
</evidence>
<keyword evidence="4 10" id="KW-0812">Transmembrane</keyword>
<comment type="caution">
    <text evidence="10">Lacks conserved residue(s) required for the propagation of feature annotation.</text>
</comment>
<dbReference type="Proteomes" id="UP000002358">
    <property type="component" value="Chromosome 5"/>
</dbReference>
<feature type="transmembrane region" description="Helical" evidence="10">
    <location>
        <begin position="353"/>
        <end position="372"/>
    </location>
</feature>
<evidence type="ECO:0000256" key="7">
    <source>
        <dbReference type="ARBA" id="ARBA00023136"/>
    </source>
</evidence>
<comment type="subcellular location">
    <subcellularLocation>
        <location evidence="1 10">Cell membrane</location>
        <topology evidence="1 10">Multi-pass membrane protein</topology>
    </subcellularLocation>
</comment>
<dbReference type="RefSeq" id="XP_016841654.1">
    <property type="nucleotide sequence ID" value="XM_016986165.3"/>
</dbReference>
<dbReference type="RefSeq" id="NP_001177526.1">
    <property type="nucleotide sequence ID" value="NM_001190597.1"/>
</dbReference>
<dbReference type="GeneID" id="100463093"/>
<dbReference type="EnsemblMetazoa" id="XM_016986165">
    <property type="protein sequence ID" value="XP_016841654"/>
    <property type="gene ID" value="GeneID_100463093"/>
</dbReference>
<feature type="transmembrane region" description="Helical" evidence="10">
    <location>
        <begin position="302"/>
        <end position="322"/>
    </location>
</feature>
<dbReference type="PANTHER" id="PTHR21137:SF35">
    <property type="entry name" value="ODORANT RECEPTOR 19A-RELATED"/>
    <property type="match status" value="1"/>
</dbReference>
<evidence type="ECO:0000313" key="12">
    <source>
        <dbReference type="Proteomes" id="UP000002358"/>
    </source>
</evidence>
<keyword evidence="6 10" id="KW-1133">Transmembrane helix</keyword>
<reference evidence="11" key="1">
    <citation type="submission" date="2021-01" db="UniProtKB">
        <authorList>
            <consortium name="EnsemblMetazoa"/>
        </authorList>
    </citation>
    <scope>IDENTIFICATION</scope>
</reference>
<feature type="transmembrane region" description="Helical" evidence="10">
    <location>
        <begin position="38"/>
        <end position="66"/>
    </location>
</feature>
<dbReference type="Pfam" id="PF02949">
    <property type="entry name" value="7tm_6"/>
    <property type="match status" value="1"/>
</dbReference>
<dbReference type="SMR" id="A0A7M7J0J6"/>
<evidence type="ECO:0000256" key="4">
    <source>
        <dbReference type="ARBA" id="ARBA00022692"/>
    </source>
</evidence>
<accession>A0A7M7J0J6</accession>
<evidence type="ECO:0000313" key="11">
    <source>
        <dbReference type="EnsemblMetazoa" id="XP_016841654"/>
    </source>
</evidence>
<dbReference type="EnsemblMetazoa" id="NM_001190597">
    <property type="protein sequence ID" value="NP_001177526"/>
    <property type="gene ID" value="GeneID_100463093"/>
</dbReference>
<feature type="transmembrane region" description="Helical" evidence="10">
    <location>
        <begin position="137"/>
        <end position="162"/>
    </location>
</feature>
<keyword evidence="8 10" id="KW-0675">Receptor</keyword>
<evidence type="ECO:0000256" key="8">
    <source>
        <dbReference type="ARBA" id="ARBA00023170"/>
    </source>
</evidence>
<evidence type="ECO:0000256" key="9">
    <source>
        <dbReference type="ARBA" id="ARBA00023224"/>
    </source>
</evidence>
<keyword evidence="3 10" id="KW-0716">Sensory transduction</keyword>
<comment type="similarity">
    <text evidence="10">Belongs to the insect chemoreceptor superfamily. Heteromeric odorant receptor channel (TC 1.A.69) family.</text>
</comment>
<sequence length="397" mass="45384">MDEIIDPIKRTDVLPISFLYLKLVGAWKPLDLPKCLRLIYDLFTIFMVIFICKLLIISDILCVVFAEENRFAVFKGIVHVTITHLSGWIKMLHVLSRRRSIMLLVNGCVAKQWNPPRDRHEASILTSFDNSSRRTTIAYTIQVSAAVSMLVLSPVFSSTWFLPIDNWYPCNISSPICFWPSYVHQSMGIVAIAVAHVATDTLIVGFMIQICTQLNILNHRLLSIHIKLEDTARRQKNQEQISAVETLLVNECISHYIDILKFADLLSKTFVEVVFIQFCVGFSVICSIVYLLAILSILSFDFFGTLFYLGGMLSQMFIYCWYGNEVVLNSTKLFHTIYNMNWVAFQIKTQKKLLLMMLVALSPIQLFEGAIIKVNLDAFINVLKFSYSAFNILQKSS</sequence>
<evidence type="ECO:0000256" key="5">
    <source>
        <dbReference type="ARBA" id="ARBA00022725"/>
    </source>
</evidence>